<dbReference type="Proteomes" id="UP000681720">
    <property type="component" value="Unassembled WGS sequence"/>
</dbReference>
<dbReference type="EMBL" id="CAJOBJ010131287">
    <property type="protein sequence ID" value="CAF4722608.1"/>
    <property type="molecule type" value="Genomic_DNA"/>
</dbReference>
<accession>A0A821LSU8</accession>
<sequence>MVEKFGKLVQLEKLEGAIVNLQIEELKQRLDDAGDEYYNTMTQYE</sequence>
<gene>
    <name evidence="1" type="ORF">GIL414_LOCUS43919</name>
    <name evidence="3" type="ORF">GIL414_LOCUS46056</name>
    <name evidence="2" type="ORF">OVN521_LOCUS50304</name>
</gene>
<dbReference type="EMBL" id="CAJOBJ010143557">
    <property type="protein sequence ID" value="CAF4773866.1"/>
    <property type="molecule type" value="Genomic_DNA"/>
</dbReference>
<evidence type="ECO:0000313" key="4">
    <source>
        <dbReference type="Proteomes" id="UP000663866"/>
    </source>
</evidence>
<proteinExistence type="predicted"/>
<evidence type="ECO:0000313" key="3">
    <source>
        <dbReference type="EMBL" id="CAF4773866.1"/>
    </source>
</evidence>
<organism evidence="2 4">
    <name type="scientific">Rotaria magnacalcarata</name>
    <dbReference type="NCBI Taxonomy" id="392030"/>
    <lineage>
        <taxon>Eukaryota</taxon>
        <taxon>Metazoa</taxon>
        <taxon>Spiralia</taxon>
        <taxon>Gnathifera</taxon>
        <taxon>Rotifera</taxon>
        <taxon>Eurotatoria</taxon>
        <taxon>Bdelloidea</taxon>
        <taxon>Philodinida</taxon>
        <taxon>Philodinidae</taxon>
        <taxon>Rotaria</taxon>
    </lineage>
</organism>
<keyword evidence="4" id="KW-1185">Reference proteome</keyword>
<reference evidence="2" key="1">
    <citation type="submission" date="2021-02" db="EMBL/GenBank/DDBJ databases">
        <authorList>
            <person name="Nowell W R."/>
        </authorList>
    </citation>
    <scope>NUCLEOTIDE SEQUENCE</scope>
</reference>
<protein>
    <submittedName>
        <fullName evidence="2">Uncharacterized protein</fullName>
    </submittedName>
</protein>
<name>A0A821LSU8_9BILA</name>
<dbReference type="AlphaFoldDB" id="A0A821LSU8"/>
<comment type="caution">
    <text evidence="2">The sequence shown here is derived from an EMBL/GenBank/DDBJ whole genome shotgun (WGS) entry which is preliminary data.</text>
</comment>
<dbReference type="Proteomes" id="UP000663866">
    <property type="component" value="Unassembled WGS sequence"/>
</dbReference>
<evidence type="ECO:0000313" key="1">
    <source>
        <dbReference type="EMBL" id="CAF4722608.1"/>
    </source>
</evidence>
<dbReference type="EMBL" id="CAJOBG010115189">
    <property type="protein sequence ID" value="CAF4755825.1"/>
    <property type="molecule type" value="Genomic_DNA"/>
</dbReference>
<evidence type="ECO:0000313" key="2">
    <source>
        <dbReference type="EMBL" id="CAF4755825.1"/>
    </source>
</evidence>
<feature type="non-terminal residue" evidence="2">
    <location>
        <position position="45"/>
    </location>
</feature>